<dbReference type="AlphaFoldDB" id="A0A420Y968"/>
<dbReference type="PANTHER" id="PTHR13887:SF52">
    <property type="entry name" value="DSBA-LIKE THIOREDOXIN DOMAIN-CONTAINING PROTEIN"/>
    <property type="match status" value="1"/>
</dbReference>
<dbReference type="InterPro" id="IPR036249">
    <property type="entry name" value="Thioredoxin-like_sf"/>
</dbReference>
<proteinExistence type="predicted"/>
<dbReference type="Pfam" id="PF01323">
    <property type="entry name" value="DSBA"/>
    <property type="match status" value="1"/>
</dbReference>
<gene>
    <name evidence="2" type="ORF">DL546_006730</name>
</gene>
<accession>A0A420Y968</accession>
<organism evidence="2 3">
    <name type="scientific">Coniochaeta pulveracea</name>
    <dbReference type="NCBI Taxonomy" id="177199"/>
    <lineage>
        <taxon>Eukaryota</taxon>
        <taxon>Fungi</taxon>
        <taxon>Dikarya</taxon>
        <taxon>Ascomycota</taxon>
        <taxon>Pezizomycotina</taxon>
        <taxon>Sordariomycetes</taxon>
        <taxon>Sordariomycetidae</taxon>
        <taxon>Coniochaetales</taxon>
        <taxon>Coniochaetaceae</taxon>
        <taxon>Coniochaeta</taxon>
    </lineage>
</organism>
<dbReference type="Gene3D" id="3.40.30.10">
    <property type="entry name" value="Glutaredoxin"/>
    <property type="match status" value="1"/>
</dbReference>
<sequence length="199" mass="21994">MPPRTPSGSRLPLFTPTNSIPTLLWSQSINVFDWYRDNKFSGSEEKTRMFITLMAQYGADVNISFSALTSGTGIMANTLDAHAVIQKVQGEKGSEMAGRVLDGLYTAYFEEGKHPSHADTLVDVCVQAGMSEEEAKETVDNRGDWTAETKRLIREQIGEGVDSVPTVRIEGRRRDLTLVGAKSVEDYVKAFVTIAKESR</sequence>
<evidence type="ECO:0000313" key="2">
    <source>
        <dbReference type="EMBL" id="RKU44422.1"/>
    </source>
</evidence>
<dbReference type="GO" id="GO:0016491">
    <property type="term" value="F:oxidoreductase activity"/>
    <property type="evidence" value="ECO:0007669"/>
    <property type="project" value="InterPro"/>
</dbReference>
<dbReference type="SUPFAM" id="SSF52833">
    <property type="entry name" value="Thioredoxin-like"/>
    <property type="match status" value="1"/>
</dbReference>
<feature type="domain" description="DSBA-like thioredoxin" evidence="1">
    <location>
        <begin position="43"/>
        <end position="190"/>
    </location>
</feature>
<dbReference type="EMBL" id="QVQW01000031">
    <property type="protein sequence ID" value="RKU44422.1"/>
    <property type="molecule type" value="Genomic_DNA"/>
</dbReference>
<dbReference type="InterPro" id="IPR001853">
    <property type="entry name" value="DSBA-like_thioredoxin_dom"/>
</dbReference>
<dbReference type="OrthoDB" id="3364440at2759"/>
<evidence type="ECO:0000259" key="1">
    <source>
        <dbReference type="Pfam" id="PF01323"/>
    </source>
</evidence>
<protein>
    <recommendedName>
        <fullName evidence="1">DSBA-like thioredoxin domain-containing protein</fullName>
    </recommendedName>
</protein>
<name>A0A420Y968_9PEZI</name>
<keyword evidence="3" id="KW-1185">Reference proteome</keyword>
<dbReference type="Proteomes" id="UP000275385">
    <property type="component" value="Unassembled WGS sequence"/>
</dbReference>
<reference evidence="2 3" key="1">
    <citation type="submission" date="2018-08" db="EMBL/GenBank/DDBJ databases">
        <title>Draft genome of the lignicolous fungus Coniochaeta pulveracea.</title>
        <authorList>
            <person name="Borstlap C.J."/>
            <person name="De Witt R.N."/>
            <person name="Botha A."/>
            <person name="Volschenk H."/>
        </authorList>
    </citation>
    <scope>NUCLEOTIDE SEQUENCE [LARGE SCALE GENOMIC DNA]</scope>
    <source>
        <strain evidence="2 3">CAB683</strain>
    </source>
</reference>
<comment type="caution">
    <text evidence="2">The sequence shown here is derived from an EMBL/GenBank/DDBJ whole genome shotgun (WGS) entry which is preliminary data.</text>
</comment>
<evidence type="ECO:0000313" key="3">
    <source>
        <dbReference type="Proteomes" id="UP000275385"/>
    </source>
</evidence>
<dbReference type="PANTHER" id="PTHR13887">
    <property type="entry name" value="GLUTATHIONE S-TRANSFERASE KAPPA"/>
    <property type="match status" value="1"/>
</dbReference>